<name>A0ABU0TEY1_9FLAO</name>
<dbReference type="EMBL" id="JAUTAL010000001">
    <property type="protein sequence ID" value="MDQ1095620.1"/>
    <property type="molecule type" value="Genomic_DNA"/>
</dbReference>
<evidence type="ECO:0000313" key="1">
    <source>
        <dbReference type="EMBL" id="MDQ1095620.1"/>
    </source>
</evidence>
<proteinExistence type="predicted"/>
<reference evidence="1 2" key="1">
    <citation type="submission" date="2023-07" db="EMBL/GenBank/DDBJ databases">
        <title>Functional and genomic diversity of the sorghum phyllosphere microbiome.</title>
        <authorList>
            <person name="Shade A."/>
        </authorList>
    </citation>
    <scope>NUCLEOTIDE SEQUENCE [LARGE SCALE GENOMIC DNA]</scope>
    <source>
        <strain evidence="1 2">SORGH_AS_1064</strain>
    </source>
</reference>
<organism evidence="1 2">
    <name type="scientific">Chryseobacterium camelliae</name>
    <dbReference type="NCBI Taxonomy" id="1265445"/>
    <lineage>
        <taxon>Bacteria</taxon>
        <taxon>Pseudomonadati</taxon>
        <taxon>Bacteroidota</taxon>
        <taxon>Flavobacteriia</taxon>
        <taxon>Flavobacteriales</taxon>
        <taxon>Weeksellaceae</taxon>
        <taxon>Chryseobacterium group</taxon>
        <taxon>Chryseobacterium</taxon>
    </lineage>
</organism>
<keyword evidence="2" id="KW-1185">Reference proteome</keyword>
<accession>A0ABU0TEY1</accession>
<dbReference type="Proteomes" id="UP001225072">
    <property type="component" value="Unassembled WGS sequence"/>
</dbReference>
<comment type="caution">
    <text evidence="1">The sequence shown here is derived from an EMBL/GenBank/DDBJ whole genome shotgun (WGS) entry which is preliminary data.</text>
</comment>
<sequence>MTMKNKRKNKTPQNIVLIGKKKAEITKILGENYTIDLDENMVYTIRRMFFFTQRICIGFNEAGISDSIHRVG</sequence>
<protein>
    <submittedName>
        <fullName evidence="1">Uncharacterized protein</fullName>
    </submittedName>
</protein>
<gene>
    <name evidence="1" type="ORF">QE404_000767</name>
</gene>
<evidence type="ECO:0000313" key="2">
    <source>
        <dbReference type="Proteomes" id="UP001225072"/>
    </source>
</evidence>